<feature type="signal peptide" evidence="2">
    <location>
        <begin position="1"/>
        <end position="33"/>
    </location>
</feature>
<dbReference type="AlphaFoldDB" id="A0A1Y6CXK2"/>
<dbReference type="Proteomes" id="UP000192923">
    <property type="component" value="Unassembled WGS sequence"/>
</dbReference>
<sequence length="435" mass="48916">MSVTAHPRRSRRKPWRQALVLLCLAALPPVSQAAEPELTLQHAVELALAGNPGLAEIKARAQALAAVPPQAGAMPDPTFNVDLLNVPTRSFSLRQEDMTMLEFGVSQTIPFPGKRDLQRKIAEEEALAAADSVEEARLRLVREVKDGWWRLFFYDRALNVTQESEQFFQQLVDTAQAQYRVGQGQQQDVQLAQLELSKLKDERLELIGMRHAATAQFNVLLDRPPSTLVVLPASAEFAQMALQESNLLEKAQEIRPLLAQRRKMLDAAKTRVDLAQKDFYPDVTVGASYAVRQDTPTGQSRSDFASIRLSVNLPIYAGDKQSKAVDQRQSEYLQEQYAFEDEHHRVQAEITAKTAEYLHAKERLSLYEHEIIPQARQTVRSLMAGYPVGKADFTDLLKAQLTLFQYQTQYWQSLTRTQQILAEVAAATGLEVAHD</sequence>
<dbReference type="PANTHER" id="PTHR30203:SF24">
    <property type="entry name" value="BLR4935 PROTEIN"/>
    <property type="match status" value="1"/>
</dbReference>
<dbReference type="OrthoDB" id="5607838at2"/>
<keyword evidence="2" id="KW-0732">Signal</keyword>
<organism evidence="3 4">
    <name type="scientific">Methylomagnum ishizawai</name>
    <dbReference type="NCBI Taxonomy" id="1760988"/>
    <lineage>
        <taxon>Bacteria</taxon>
        <taxon>Pseudomonadati</taxon>
        <taxon>Pseudomonadota</taxon>
        <taxon>Gammaproteobacteria</taxon>
        <taxon>Methylococcales</taxon>
        <taxon>Methylococcaceae</taxon>
        <taxon>Methylomagnum</taxon>
    </lineage>
</organism>
<proteinExistence type="inferred from homology"/>
<dbReference type="SUPFAM" id="SSF56954">
    <property type="entry name" value="Outer membrane efflux proteins (OEP)"/>
    <property type="match status" value="1"/>
</dbReference>
<dbReference type="InterPro" id="IPR003423">
    <property type="entry name" value="OMP_efflux"/>
</dbReference>
<dbReference type="Gene3D" id="1.20.1600.10">
    <property type="entry name" value="Outer membrane efflux proteins (OEP)"/>
    <property type="match status" value="1"/>
</dbReference>
<gene>
    <name evidence="3" type="ORF">SAMN02949497_2346</name>
</gene>
<dbReference type="RefSeq" id="WP_085212869.1">
    <property type="nucleotide sequence ID" value="NZ_FXAM01000001.1"/>
</dbReference>
<name>A0A1Y6CXK2_9GAMM</name>
<evidence type="ECO:0000313" key="4">
    <source>
        <dbReference type="Proteomes" id="UP000192923"/>
    </source>
</evidence>
<dbReference type="PANTHER" id="PTHR30203">
    <property type="entry name" value="OUTER MEMBRANE CATION EFFLUX PROTEIN"/>
    <property type="match status" value="1"/>
</dbReference>
<dbReference type="GO" id="GO:0015562">
    <property type="term" value="F:efflux transmembrane transporter activity"/>
    <property type="evidence" value="ECO:0007669"/>
    <property type="project" value="InterPro"/>
</dbReference>
<evidence type="ECO:0000313" key="3">
    <source>
        <dbReference type="EMBL" id="SMF95006.1"/>
    </source>
</evidence>
<evidence type="ECO:0000256" key="2">
    <source>
        <dbReference type="SAM" id="SignalP"/>
    </source>
</evidence>
<evidence type="ECO:0000256" key="1">
    <source>
        <dbReference type="ARBA" id="ARBA00007613"/>
    </source>
</evidence>
<comment type="similarity">
    <text evidence="1">Belongs to the outer membrane factor (OMF) (TC 1.B.17) family.</text>
</comment>
<dbReference type="STRING" id="1760988.SAMN02949497_2346"/>
<dbReference type="Pfam" id="PF02321">
    <property type="entry name" value="OEP"/>
    <property type="match status" value="2"/>
</dbReference>
<keyword evidence="4" id="KW-1185">Reference proteome</keyword>
<dbReference type="EMBL" id="FXAM01000001">
    <property type="protein sequence ID" value="SMF95006.1"/>
    <property type="molecule type" value="Genomic_DNA"/>
</dbReference>
<protein>
    <submittedName>
        <fullName evidence="3">Outer membrane protein TolC</fullName>
    </submittedName>
</protein>
<accession>A0A1Y6CXK2</accession>
<feature type="chain" id="PRO_5012825487" evidence="2">
    <location>
        <begin position="34"/>
        <end position="435"/>
    </location>
</feature>
<dbReference type="InterPro" id="IPR010131">
    <property type="entry name" value="MdtP/NodT-like"/>
</dbReference>
<reference evidence="3 4" key="1">
    <citation type="submission" date="2016-12" db="EMBL/GenBank/DDBJ databases">
        <authorList>
            <person name="Song W.-J."/>
            <person name="Kurnit D.M."/>
        </authorList>
    </citation>
    <scope>NUCLEOTIDE SEQUENCE [LARGE SCALE GENOMIC DNA]</scope>
    <source>
        <strain evidence="3 4">175</strain>
    </source>
</reference>